<evidence type="ECO:0000313" key="5">
    <source>
        <dbReference type="EMBL" id="OAX30798.1"/>
    </source>
</evidence>
<keyword evidence="6" id="KW-1185">Reference proteome</keyword>
<evidence type="ECO:0000313" key="6">
    <source>
        <dbReference type="Proteomes" id="UP000092154"/>
    </source>
</evidence>
<feature type="region of interest" description="Disordered" evidence="3">
    <location>
        <begin position="154"/>
        <end position="184"/>
    </location>
</feature>
<evidence type="ECO:0000256" key="2">
    <source>
        <dbReference type="ARBA" id="ARBA00022490"/>
    </source>
</evidence>
<dbReference type="GO" id="GO:0005815">
    <property type="term" value="C:microtubule organizing center"/>
    <property type="evidence" value="ECO:0007669"/>
    <property type="project" value="InterPro"/>
</dbReference>
<evidence type="ECO:0000256" key="1">
    <source>
        <dbReference type="ARBA" id="ARBA00004496"/>
    </source>
</evidence>
<evidence type="ECO:0000259" key="4">
    <source>
        <dbReference type="Pfam" id="PF07989"/>
    </source>
</evidence>
<evidence type="ECO:0000256" key="3">
    <source>
        <dbReference type="SAM" id="MobiDB-lite"/>
    </source>
</evidence>
<feature type="non-terminal residue" evidence="5">
    <location>
        <position position="1"/>
    </location>
</feature>
<organism evidence="5 6">
    <name type="scientific">Rhizopogon vinicolor AM-OR11-026</name>
    <dbReference type="NCBI Taxonomy" id="1314800"/>
    <lineage>
        <taxon>Eukaryota</taxon>
        <taxon>Fungi</taxon>
        <taxon>Dikarya</taxon>
        <taxon>Basidiomycota</taxon>
        <taxon>Agaricomycotina</taxon>
        <taxon>Agaricomycetes</taxon>
        <taxon>Agaricomycetidae</taxon>
        <taxon>Boletales</taxon>
        <taxon>Suillineae</taxon>
        <taxon>Rhizopogonaceae</taxon>
        <taxon>Rhizopogon</taxon>
    </lineage>
</organism>
<comment type="subcellular location">
    <subcellularLocation>
        <location evidence="1">Cytoplasm</location>
    </subcellularLocation>
</comment>
<dbReference type="OrthoDB" id="10255000at2759"/>
<dbReference type="InterPro" id="IPR012943">
    <property type="entry name" value="Cnn_1N"/>
</dbReference>
<feature type="region of interest" description="Disordered" evidence="3">
    <location>
        <begin position="1"/>
        <end position="28"/>
    </location>
</feature>
<feature type="compositionally biased region" description="Basic and acidic residues" evidence="3">
    <location>
        <begin position="170"/>
        <end position="184"/>
    </location>
</feature>
<name>A0A1B7MDZ0_9AGAM</name>
<dbReference type="STRING" id="1314800.A0A1B7MDZ0"/>
<dbReference type="Pfam" id="PF07989">
    <property type="entry name" value="Cnn_1N"/>
    <property type="match status" value="1"/>
</dbReference>
<gene>
    <name evidence="5" type="ORF">K503DRAFT_166705</name>
</gene>
<dbReference type="EMBL" id="KV449914">
    <property type="protein sequence ID" value="OAX30798.1"/>
    <property type="molecule type" value="Genomic_DNA"/>
</dbReference>
<reference evidence="5 6" key="1">
    <citation type="submission" date="2016-06" db="EMBL/GenBank/DDBJ databases">
        <title>Comparative genomics of the ectomycorrhizal sister species Rhizopogon vinicolor and Rhizopogon vesiculosus (Basidiomycota: Boletales) reveals a divergence of the mating type B locus.</title>
        <authorList>
            <consortium name="DOE Joint Genome Institute"/>
            <person name="Mujic A.B."/>
            <person name="Kuo A."/>
            <person name="Tritt A."/>
            <person name="Lipzen A."/>
            <person name="Chen C."/>
            <person name="Johnson J."/>
            <person name="Sharma A."/>
            <person name="Barry K."/>
            <person name="Grigoriev I.V."/>
            <person name="Spatafora J.W."/>
        </authorList>
    </citation>
    <scope>NUCLEOTIDE SEQUENCE [LARGE SCALE GENOMIC DNA]</scope>
    <source>
        <strain evidence="5 6">AM-OR11-026</strain>
    </source>
</reference>
<dbReference type="InParanoid" id="A0A1B7MDZ0"/>
<proteinExistence type="predicted"/>
<keyword evidence="2" id="KW-0963">Cytoplasm</keyword>
<sequence length="369" mass="43425">PSSADVPETPVARARRPRQSVPAGKAAALSLRDQEKHIDSLKKENFNIKLRVHFLEERLAQLAPDQIDAALKQNINLKIEVQQRGLEIKKLKKLVLELERELQRLQRGSAREQHHDLDTRLQDRDRDLVAQLQERERDLEMQLEDREHEIMELRRAQDHASSERDEDDSFDHHNASRHVRELDKMRAENEALRRQLEERDQLLIQREDEAEALADHADRLQLEIEDIQRRREAEGIERSESRAQILEEREEREAVEDDLNAIRDKLAAATIELQQKEDELDLRNREIDDLIQEHDRVVDVVEQEWRGEVEEARSQVEELRDVCFLVISLPFCVSFHHAIGPCRARKRSKRTTPQYHGARSQHQRSSCQV</sequence>
<feature type="region of interest" description="Disordered" evidence="3">
    <location>
        <begin position="346"/>
        <end position="369"/>
    </location>
</feature>
<feature type="compositionally biased region" description="Basic and acidic residues" evidence="3">
    <location>
        <begin position="154"/>
        <end position="163"/>
    </location>
</feature>
<accession>A0A1B7MDZ0</accession>
<dbReference type="AlphaFoldDB" id="A0A1B7MDZ0"/>
<feature type="domain" description="Centrosomin N-terminal motif 1" evidence="4">
    <location>
        <begin position="30"/>
        <end position="102"/>
    </location>
</feature>
<dbReference type="Proteomes" id="UP000092154">
    <property type="component" value="Unassembled WGS sequence"/>
</dbReference>
<protein>
    <recommendedName>
        <fullName evidence="4">Centrosomin N-terminal motif 1 domain-containing protein</fullName>
    </recommendedName>
</protein>
<dbReference type="GO" id="GO:0005737">
    <property type="term" value="C:cytoplasm"/>
    <property type="evidence" value="ECO:0007669"/>
    <property type="project" value="UniProtKB-SubCell"/>
</dbReference>